<dbReference type="Proteomes" id="UP000199021">
    <property type="component" value="Unassembled WGS sequence"/>
</dbReference>
<dbReference type="InParanoid" id="A0A1H9HSE9"/>
<evidence type="ECO:0000313" key="2">
    <source>
        <dbReference type="EMBL" id="SEQ65299.1"/>
    </source>
</evidence>
<reference evidence="3" key="1">
    <citation type="submission" date="2016-10" db="EMBL/GenBank/DDBJ databases">
        <authorList>
            <person name="Varghese N."/>
            <person name="Submissions S."/>
        </authorList>
    </citation>
    <scope>NUCLEOTIDE SEQUENCE [LARGE SCALE GENOMIC DNA]</scope>
    <source>
        <strain evidence="3">DSM 24740</strain>
    </source>
</reference>
<evidence type="ECO:0008006" key="4">
    <source>
        <dbReference type="Google" id="ProtNLM"/>
    </source>
</evidence>
<keyword evidence="3" id="KW-1185">Reference proteome</keyword>
<evidence type="ECO:0000313" key="3">
    <source>
        <dbReference type="Proteomes" id="UP000199021"/>
    </source>
</evidence>
<sequence length="223" mass="24493">MRLLTVLCFCLFATSFVSAQNEGYAETTVLAHQAQETTYDADLGLHQGRERTLLGDLDLSGAWGGPTYNYSMTGDDWALVRGGFGGLEFGEEFFLGYGGWKGRESFTVDNPTDASPDFQFQHSGFILAYSPLSDKVIHPRITTIIGPGKIDINPQFVPAGEDSRDRMLVGQAMVGFELNLFQWFRLGVDGGYRFASGVDTPTITAQDVSGTVLQIEARFGFSW</sequence>
<accession>A0A1H9HSE9</accession>
<organism evidence="2 3">
    <name type="scientific">Neolewinella agarilytica</name>
    <dbReference type="NCBI Taxonomy" id="478744"/>
    <lineage>
        <taxon>Bacteria</taxon>
        <taxon>Pseudomonadati</taxon>
        <taxon>Bacteroidota</taxon>
        <taxon>Saprospiria</taxon>
        <taxon>Saprospirales</taxon>
        <taxon>Lewinellaceae</taxon>
        <taxon>Neolewinella</taxon>
    </lineage>
</organism>
<dbReference type="RefSeq" id="WP_090169117.1">
    <property type="nucleotide sequence ID" value="NZ_FOFB01000013.1"/>
</dbReference>
<protein>
    <recommendedName>
        <fullName evidence="4">Outer membrane protein beta-barrel domain-containing protein</fullName>
    </recommendedName>
</protein>
<name>A0A1H9HSE9_9BACT</name>
<keyword evidence="1" id="KW-0732">Signal</keyword>
<gene>
    <name evidence="2" type="ORF">SAMN05444359_11384</name>
</gene>
<dbReference type="EMBL" id="FOFB01000013">
    <property type="protein sequence ID" value="SEQ65299.1"/>
    <property type="molecule type" value="Genomic_DNA"/>
</dbReference>
<feature type="chain" id="PRO_5011657673" description="Outer membrane protein beta-barrel domain-containing protein" evidence="1">
    <location>
        <begin position="20"/>
        <end position="223"/>
    </location>
</feature>
<evidence type="ECO:0000256" key="1">
    <source>
        <dbReference type="SAM" id="SignalP"/>
    </source>
</evidence>
<feature type="signal peptide" evidence="1">
    <location>
        <begin position="1"/>
        <end position="19"/>
    </location>
</feature>
<dbReference type="OrthoDB" id="1493334at2"/>
<dbReference type="AlphaFoldDB" id="A0A1H9HSE9"/>
<proteinExistence type="predicted"/>